<comment type="subcellular location">
    <subcellularLocation>
        <location evidence="1">Nucleus</location>
        <location evidence="1">Nucleolus</location>
    </subcellularLocation>
</comment>
<dbReference type="EMBL" id="QBLH01003970">
    <property type="protein sequence ID" value="TGZ32013.1"/>
    <property type="molecule type" value="Genomic_DNA"/>
</dbReference>
<feature type="compositionally biased region" description="Basic residues" evidence="5">
    <location>
        <begin position="1363"/>
        <end position="1373"/>
    </location>
</feature>
<feature type="transmembrane region" description="Helical" evidence="6">
    <location>
        <begin position="595"/>
        <end position="614"/>
    </location>
</feature>
<dbReference type="SUPFAM" id="SSF89124">
    <property type="entry name" value="Nop domain"/>
    <property type="match status" value="1"/>
</dbReference>
<comment type="similarity">
    <text evidence="2">Belongs to the NOP5/NOP56 family.</text>
</comment>
<dbReference type="PROSITE" id="PS51358">
    <property type="entry name" value="NOP"/>
    <property type="match status" value="1"/>
</dbReference>
<gene>
    <name evidence="8" type="ORF">DBV15_03808</name>
</gene>
<feature type="region of interest" description="Disordered" evidence="5">
    <location>
        <begin position="422"/>
        <end position="465"/>
    </location>
</feature>
<feature type="compositionally biased region" description="Basic and acidic residues" evidence="5">
    <location>
        <begin position="1258"/>
        <end position="1275"/>
    </location>
</feature>
<keyword evidence="6" id="KW-0812">Transmembrane</keyword>
<reference evidence="8 9" key="1">
    <citation type="journal article" date="2019" name="Philos. Trans. R. Soc. Lond., B, Biol. Sci.">
        <title>Ant behaviour and brain gene expression of defending hosts depend on the ecological success of the intruding social parasite.</title>
        <authorList>
            <person name="Kaur R."/>
            <person name="Stoldt M."/>
            <person name="Jongepier E."/>
            <person name="Feldmeyer B."/>
            <person name="Menzel F."/>
            <person name="Bornberg-Bauer E."/>
            <person name="Foitzik S."/>
        </authorList>
    </citation>
    <scope>NUCLEOTIDE SEQUENCE [LARGE SCALE GENOMIC DNA]</scope>
    <source>
        <tissue evidence="8">Whole body</tissue>
    </source>
</reference>
<keyword evidence="4" id="KW-0539">Nucleus</keyword>
<dbReference type="Gene3D" id="1.10.287.4070">
    <property type="match status" value="1"/>
</dbReference>
<evidence type="ECO:0000256" key="5">
    <source>
        <dbReference type="SAM" id="MobiDB-lite"/>
    </source>
</evidence>
<feature type="transmembrane region" description="Helical" evidence="6">
    <location>
        <begin position="282"/>
        <end position="303"/>
    </location>
</feature>
<accession>A0A4S2J9Y9</accession>
<keyword evidence="3" id="KW-0690">Ribosome biogenesis</keyword>
<dbReference type="GO" id="GO:0031428">
    <property type="term" value="C:box C/D methylation guide snoRNP complex"/>
    <property type="evidence" value="ECO:0007669"/>
    <property type="project" value="InterPro"/>
</dbReference>
<dbReference type="PANTHER" id="PTHR10894">
    <property type="entry name" value="NUCLEOLAR PROTEIN 5 NUCLEOLAR PROTEIN NOP5 NOP58"/>
    <property type="match status" value="1"/>
</dbReference>
<dbReference type="GO" id="GO:0042254">
    <property type="term" value="P:ribosome biogenesis"/>
    <property type="evidence" value="ECO:0007669"/>
    <property type="project" value="UniProtKB-KW"/>
</dbReference>
<evidence type="ECO:0000313" key="8">
    <source>
        <dbReference type="EMBL" id="TGZ32013.1"/>
    </source>
</evidence>
<evidence type="ECO:0000256" key="4">
    <source>
        <dbReference type="ARBA" id="ARBA00023242"/>
    </source>
</evidence>
<dbReference type="GO" id="GO:0036038">
    <property type="term" value="C:MKS complex"/>
    <property type="evidence" value="ECO:0007669"/>
    <property type="project" value="InterPro"/>
</dbReference>
<dbReference type="InterPro" id="IPR045056">
    <property type="entry name" value="Nop56/Nop58"/>
</dbReference>
<evidence type="ECO:0000313" key="9">
    <source>
        <dbReference type="Proteomes" id="UP000310200"/>
    </source>
</evidence>
<dbReference type="InterPro" id="IPR012976">
    <property type="entry name" value="NOSIC"/>
</dbReference>
<feature type="region of interest" description="Disordered" evidence="5">
    <location>
        <begin position="1129"/>
        <end position="1373"/>
    </location>
</feature>
<feature type="compositionally biased region" description="Polar residues" evidence="5">
    <location>
        <begin position="1234"/>
        <end position="1250"/>
    </location>
</feature>
<keyword evidence="9" id="KW-1185">Reference proteome</keyword>
<dbReference type="Gene3D" id="1.10.246.90">
    <property type="entry name" value="Nop domain"/>
    <property type="match status" value="1"/>
</dbReference>
<feature type="compositionally biased region" description="Basic and acidic residues" evidence="5">
    <location>
        <begin position="1158"/>
        <end position="1176"/>
    </location>
</feature>
<dbReference type="GO" id="GO:0032040">
    <property type="term" value="C:small-subunit processome"/>
    <property type="evidence" value="ECO:0007669"/>
    <property type="project" value="InterPro"/>
</dbReference>
<feature type="compositionally biased region" description="Basic residues" evidence="5">
    <location>
        <begin position="441"/>
        <end position="451"/>
    </location>
</feature>
<dbReference type="InterPro" id="IPR036070">
    <property type="entry name" value="Nop_dom_sf"/>
</dbReference>
<sequence length="1373" mass="156315">MKFRSGNVDSYYLRKELQIAVHLCKRKDRMACEHLSNICALTLYSDGIACMLFMHTPMAPVWLFYNKQDTAAVMNNTRISERYSLRKGDNNTVLDFTIARFALNGKFLSIGRPTLPCQLLRNVRFGVNFSKRCKTTAAELFNAQVELLSPYLTFREDNKSFIYALPVIVKSPDQNIKEISHQQLVRKFFLVDNISGFKALPVFMNSGFMKASELSALRYMKSLTILVNVQNGQDHGKIFAPILIVEYDELTYQDFLDNSDITIDYKIVFVLKDNDIDYNVQITIGVFTGIALIFSSVKAWSYYKRNHNGNLSVVVLLWFLIYAMGAIGNAITFVCISTCMYLFIFYKGQTVPYVLLPDEDSEEKIRTYITVAFSFKIAEMIGFVYQHWSLSVFFIDWEQPRTIHDQPKYDSPHTSLRKLYSNRFPKGEGKSSRITSDVIASKRKRRSHRTNRNTSPSELSKSSSIEKYTPDFSSVCSIARSPLQEATERNSHDFPISVWRTYFIANEWCKLQTRRRINIALQSIYTLCILQIFDLESWMLAIPESTAADRSPKAENNFTLQYAICTFVYISVYLMQWLVRFTFYERYIRNRLQKFVDLCSIANISVFILAHNYYGFYIHGRSVHGFADTDLPTLINDLKKEEDDLCAHRGLVPGTTDQTFILSLTQSFKSLYDELVRQKNNVYNAIIMLVLFETPAGYAIFKLLDQDKLTQSENLYQDFQNPEIASRLVQLKYFHKFEDTTEALAATTAIVKGKLSKSLKKTLETCCTEAHEQLAVADAKLGLAIKDKLPKVSCINNTAIQELMRCIRSQMDSLVTGVTKKEMTAMALGLAHSLSRYKLKFSPDKVDTMVIQAVCLLDDLDKELNNYMMRAREWYGWHFPELGKIVTDNLQYIKTMQIVGQRENAVKCDLSDILTVEVEERVKEAAETSMGSEISEYDAEHMQCLCVEIIELHQYRTQLHDYLKTRMMALAPNLSVLVGDLIGARLISKAGSLTNLAKHPASTLQILGAEKALFRALKSKRNTPKYGLIYHSQLVGQSSNKNKGKISRMLAAKASLATRVDALGDTTGFELGAEHKVRLEAKLRDLEAGNIRRVSGTARAKSRFEKYHSKNESMQYSASVDSTLQASKSAPLIVEMEPKEGEEIRKKKKKKRSTNSEVEIKEELQTEVKQEPQTEVKEEEAEAAAVSKKKKKRNVESKEEQGEFSGAQVEPESVAISKKKKKHSIEVKTEDTAESSSAQEEGQVKIGSNVSKKRKKHSMEPENTKEEDKEPKEDVGESSGMQEAQAEADSSDLVSKKKKKKKKDSIEEAASVKIEETFEMDISIGAGTSGEQKKKKKKKEKESEEMQQTVSVEEVEKPVSSEKKKKKKKLKFD</sequence>
<keyword evidence="6" id="KW-1133">Transmembrane helix</keyword>
<proteinExistence type="inferred from homology"/>
<dbReference type="Pfam" id="PF09773">
    <property type="entry name" value="Meckelin"/>
    <property type="match status" value="1"/>
</dbReference>
<evidence type="ECO:0000256" key="6">
    <source>
        <dbReference type="SAM" id="Phobius"/>
    </source>
</evidence>
<dbReference type="SMART" id="SM00931">
    <property type="entry name" value="NOSIC"/>
    <property type="match status" value="1"/>
</dbReference>
<feature type="compositionally biased region" description="Basic and acidic residues" evidence="5">
    <location>
        <begin position="1136"/>
        <end position="1145"/>
    </location>
</feature>
<name>A0A4S2J9Y9_9HYME</name>
<feature type="transmembrane region" description="Helical" evidence="6">
    <location>
        <begin position="519"/>
        <end position="540"/>
    </location>
</feature>
<dbReference type="STRING" id="300112.A0A4S2J9Y9"/>
<feature type="transmembrane region" description="Helical" evidence="6">
    <location>
        <begin position="560"/>
        <end position="583"/>
    </location>
</feature>
<comment type="caution">
    <text evidence="8">The sequence shown here is derived from an EMBL/GenBank/DDBJ whole genome shotgun (WGS) entry which is preliminary data.</text>
</comment>
<dbReference type="InterPro" id="IPR042239">
    <property type="entry name" value="Nop_C"/>
</dbReference>
<feature type="transmembrane region" description="Helical" evidence="6">
    <location>
        <begin position="315"/>
        <end position="345"/>
    </location>
</feature>
<organism evidence="8 9">
    <name type="scientific">Temnothorax longispinosus</name>
    <dbReference type="NCBI Taxonomy" id="300112"/>
    <lineage>
        <taxon>Eukaryota</taxon>
        <taxon>Metazoa</taxon>
        <taxon>Ecdysozoa</taxon>
        <taxon>Arthropoda</taxon>
        <taxon>Hexapoda</taxon>
        <taxon>Insecta</taxon>
        <taxon>Pterygota</taxon>
        <taxon>Neoptera</taxon>
        <taxon>Endopterygota</taxon>
        <taxon>Hymenoptera</taxon>
        <taxon>Apocrita</taxon>
        <taxon>Aculeata</taxon>
        <taxon>Formicoidea</taxon>
        <taxon>Formicidae</taxon>
        <taxon>Myrmicinae</taxon>
        <taxon>Temnothorax</taxon>
    </lineage>
</organism>
<dbReference type="Proteomes" id="UP000310200">
    <property type="component" value="Unassembled WGS sequence"/>
</dbReference>
<evidence type="ECO:0000259" key="7">
    <source>
        <dbReference type="PROSITE" id="PS51358"/>
    </source>
</evidence>
<feature type="domain" description="Nop" evidence="7">
    <location>
        <begin position="970"/>
        <end position="1088"/>
    </location>
</feature>
<evidence type="ECO:0000256" key="1">
    <source>
        <dbReference type="ARBA" id="ARBA00004604"/>
    </source>
</evidence>
<dbReference type="Pfam" id="PF01798">
    <property type="entry name" value="Nop"/>
    <property type="match status" value="1"/>
</dbReference>
<dbReference type="GO" id="GO:0060271">
    <property type="term" value="P:cilium assembly"/>
    <property type="evidence" value="ECO:0007669"/>
    <property type="project" value="InterPro"/>
</dbReference>
<dbReference type="GO" id="GO:0030515">
    <property type="term" value="F:snoRNA binding"/>
    <property type="evidence" value="ECO:0007669"/>
    <property type="project" value="InterPro"/>
</dbReference>
<evidence type="ECO:0000256" key="2">
    <source>
        <dbReference type="ARBA" id="ARBA00009211"/>
    </source>
</evidence>
<dbReference type="FunFam" id="1.10.287.4070:FF:000001">
    <property type="entry name" value="Probable Nucleolar protein 58"/>
    <property type="match status" value="1"/>
</dbReference>
<dbReference type="InterPro" id="IPR012974">
    <property type="entry name" value="NOP58/56_N"/>
</dbReference>
<dbReference type="PANTHER" id="PTHR10894:SF1">
    <property type="entry name" value="NUCLEOLAR PROTEIN 58"/>
    <property type="match status" value="1"/>
</dbReference>
<dbReference type="FunFam" id="1.10.246.90:FF:000005">
    <property type="entry name" value="Nucleolar protein 5, putative"/>
    <property type="match status" value="1"/>
</dbReference>
<keyword evidence="6" id="KW-0472">Membrane</keyword>
<dbReference type="InterPro" id="IPR019170">
    <property type="entry name" value="Meckelin"/>
</dbReference>
<protein>
    <recommendedName>
        <fullName evidence="7">Nop domain-containing protein</fullName>
    </recommendedName>
</protein>
<dbReference type="InterPro" id="IPR002687">
    <property type="entry name" value="Nop_dom"/>
</dbReference>
<evidence type="ECO:0000256" key="3">
    <source>
        <dbReference type="ARBA" id="ARBA00022517"/>
    </source>
</evidence>
<dbReference type="Pfam" id="PF08156">
    <property type="entry name" value="NOP5NT"/>
    <property type="match status" value="1"/>
</dbReference>